<dbReference type="GO" id="GO:0015833">
    <property type="term" value="P:peptide transport"/>
    <property type="evidence" value="ECO:0007669"/>
    <property type="project" value="InterPro"/>
</dbReference>
<evidence type="ECO:0000256" key="3">
    <source>
        <dbReference type="ARBA" id="ARBA00022448"/>
    </source>
</evidence>
<dbReference type="EMBL" id="CP006365">
    <property type="protein sequence ID" value="AGU15574.1"/>
    <property type="molecule type" value="Genomic_DNA"/>
</dbReference>
<dbReference type="AlphaFoldDB" id="U3GW46"/>
<accession>U3GW46</accession>
<dbReference type="Gene3D" id="3.40.50.300">
    <property type="entry name" value="P-loop containing nucleotide triphosphate hydrolases"/>
    <property type="match status" value="2"/>
</dbReference>
<keyword evidence="6" id="KW-0547">Nucleotide-binding</keyword>
<dbReference type="InterPro" id="IPR050388">
    <property type="entry name" value="ABC_Ni/Peptide_Import"/>
</dbReference>
<evidence type="ECO:0000313" key="11">
    <source>
        <dbReference type="EMBL" id="AGU15574.1"/>
    </source>
</evidence>
<dbReference type="Proteomes" id="UP000016943">
    <property type="component" value="Chromosome"/>
</dbReference>
<comment type="subcellular location">
    <subcellularLocation>
        <location evidence="1">Cell membrane</location>
        <topology evidence="1">Peripheral membrane protein</topology>
    </subcellularLocation>
</comment>
<evidence type="ECO:0000256" key="8">
    <source>
        <dbReference type="ARBA" id="ARBA00022967"/>
    </source>
</evidence>
<dbReference type="SUPFAM" id="SSF52540">
    <property type="entry name" value="P-loop containing nucleoside triphosphate hydrolases"/>
    <property type="match status" value="2"/>
</dbReference>
<reference evidence="11 12" key="1">
    <citation type="journal article" date="2013" name="Genome Announc.">
        <title>Whole-Genome Sequence of the Clinical Strain Corynebacterium argentoratense DSM 44202, Isolated from a Human Throat Specimen.</title>
        <authorList>
            <person name="Bomholt C."/>
            <person name="Glaub A."/>
            <person name="Gravermann K."/>
            <person name="Albersmeier A."/>
            <person name="Brinkrolf K."/>
            <person name="Ruckert C."/>
            <person name="Tauch A."/>
        </authorList>
    </citation>
    <scope>NUCLEOTIDE SEQUENCE [LARGE SCALE GENOMIC DNA]</scope>
    <source>
        <strain evidence="11">DSM 44202</strain>
    </source>
</reference>
<dbReference type="RefSeq" id="WP_021011965.1">
    <property type="nucleotide sequence ID" value="NC_022198.1"/>
</dbReference>
<dbReference type="PROSITE" id="PS50893">
    <property type="entry name" value="ABC_TRANSPORTER_2"/>
    <property type="match status" value="2"/>
</dbReference>
<evidence type="ECO:0000256" key="9">
    <source>
        <dbReference type="ARBA" id="ARBA00023136"/>
    </source>
</evidence>
<dbReference type="OrthoDB" id="8036461at2"/>
<dbReference type="InterPro" id="IPR003439">
    <property type="entry name" value="ABC_transporter-like_ATP-bd"/>
</dbReference>
<evidence type="ECO:0000256" key="7">
    <source>
        <dbReference type="ARBA" id="ARBA00022840"/>
    </source>
</evidence>
<keyword evidence="8" id="KW-1278">Translocase</keyword>
<sequence>MSTLAIDSLTIAASEPLLEQLELTISGGQRLGLIGESGSGKSITALSIMGLLPENLRASGSIDFEGQQLLGMDEKRLCALRGKRISMVFQEPMTALNPLMRVNKQLAEVISLHGGNPSKDRLKQMAAEVGLAEELLGRYPHQLSGGQRQRVLIAMALANDPDVLICDEPTTALDVTVQKDIVELISALVAERGTALLFITHDLGLVAQTCDNIAVLKDGVLVETGPVDQVLRDPQHDYTKGLLAASDLSARDADGHLYTVASSQLAGYAPGVAQARPQWREVSRTDDDVVLRADRISKAYGRTLFGRSKQYTALHPMDLNLYRHQRLGVVGGSGSGKTTLLKLLAGLSEPTAGSVTAKGTVQAVFQDPFDSLDPRMTIGDAVAEPLRAQGINDPARVSEVLEEVGIDPALASRYPHEFSGGQRQRISIARALSVRPDVLLADEPVSALDVSVRAQVMNLLTDLCIDYGLSMVFVSHDLGVVRELCQDVIVLDEGSIVEQGPVSRVLHNPDSPYTQRLLDAIPRITEV</sequence>
<dbReference type="GO" id="GO:0005886">
    <property type="term" value="C:plasma membrane"/>
    <property type="evidence" value="ECO:0007669"/>
    <property type="project" value="UniProtKB-SubCell"/>
</dbReference>
<evidence type="ECO:0000313" key="12">
    <source>
        <dbReference type="Proteomes" id="UP000016943"/>
    </source>
</evidence>
<dbReference type="Pfam" id="PF00005">
    <property type="entry name" value="ABC_tran"/>
    <property type="match status" value="2"/>
</dbReference>
<dbReference type="GO" id="GO:0016887">
    <property type="term" value="F:ATP hydrolysis activity"/>
    <property type="evidence" value="ECO:0007669"/>
    <property type="project" value="InterPro"/>
</dbReference>
<keyword evidence="5" id="KW-0997">Cell inner membrane</keyword>
<dbReference type="eggNOG" id="COG4172">
    <property type="taxonomic scope" value="Bacteria"/>
</dbReference>
<dbReference type="NCBIfam" id="NF008453">
    <property type="entry name" value="PRK11308.1"/>
    <property type="match status" value="2"/>
</dbReference>
<keyword evidence="4" id="KW-1003">Cell membrane</keyword>
<keyword evidence="3" id="KW-0813">Transport</keyword>
<keyword evidence="12" id="KW-1185">Reference proteome</keyword>
<dbReference type="InterPro" id="IPR003593">
    <property type="entry name" value="AAA+_ATPase"/>
</dbReference>
<protein>
    <recommendedName>
        <fullName evidence="10">ABC transporter domain-containing protein</fullName>
    </recommendedName>
</protein>
<dbReference type="PANTHER" id="PTHR43297:SF14">
    <property type="entry name" value="ATPASE AAA-TYPE CORE DOMAIN-CONTAINING PROTEIN"/>
    <property type="match status" value="1"/>
</dbReference>
<evidence type="ECO:0000259" key="10">
    <source>
        <dbReference type="PROSITE" id="PS50893"/>
    </source>
</evidence>
<dbReference type="GO" id="GO:0005524">
    <property type="term" value="F:ATP binding"/>
    <property type="evidence" value="ECO:0007669"/>
    <property type="project" value="UniProtKB-KW"/>
</dbReference>
<dbReference type="GeneID" id="78250210"/>
<dbReference type="STRING" id="1348662.CARG_07270"/>
<evidence type="ECO:0000256" key="5">
    <source>
        <dbReference type="ARBA" id="ARBA00022519"/>
    </source>
</evidence>
<keyword evidence="9" id="KW-0472">Membrane</keyword>
<dbReference type="InterPro" id="IPR027417">
    <property type="entry name" value="P-loop_NTPase"/>
</dbReference>
<organism evidence="11 12">
    <name type="scientific">Corynebacterium argentoratense DSM 44202</name>
    <dbReference type="NCBI Taxonomy" id="1348662"/>
    <lineage>
        <taxon>Bacteria</taxon>
        <taxon>Bacillati</taxon>
        <taxon>Actinomycetota</taxon>
        <taxon>Actinomycetes</taxon>
        <taxon>Mycobacteriales</taxon>
        <taxon>Corynebacteriaceae</taxon>
        <taxon>Corynebacterium</taxon>
    </lineage>
</organism>
<proteinExistence type="inferred from homology"/>
<dbReference type="PATRIC" id="fig|1348662.3.peg.1429"/>
<dbReference type="SMART" id="SM00382">
    <property type="entry name" value="AAA"/>
    <property type="match status" value="2"/>
</dbReference>
<evidence type="ECO:0000256" key="4">
    <source>
        <dbReference type="ARBA" id="ARBA00022475"/>
    </source>
</evidence>
<name>U3GW46_9CORY</name>
<dbReference type="PROSITE" id="PS00211">
    <property type="entry name" value="ABC_TRANSPORTER_1"/>
    <property type="match status" value="2"/>
</dbReference>
<evidence type="ECO:0000256" key="2">
    <source>
        <dbReference type="ARBA" id="ARBA00005417"/>
    </source>
</evidence>
<dbReference type="Pfam" id="PF08352">
    <property type="entry name" value="oligo_HPY"/>
    <property type="match status" value="2"/>
</dbReference>
<dbReference type="HOGENOM" id="CLU_000604_86_0_11"/>
<evidence type="ECO:0000256" key="1">
    <source>
        <dbReference type="ARBA" id="ARBA00004202"/>
    </source>
</evidence>
<evidence type="ECO:0000256" key="6">
    <source>
        <dbReference type="ARBA" id="ARBA00022741"/>
    </source>
</evidence>
<dbReference type="KEGG" id="caz:CARG_07270"/>
<dbReference type="InterPro" id="IPR017871">
    <property type="entry name" value="ABC_transporter-like_CS"/>
</dbReference>
<dbReference type="InterPro" id="IPR013563">
    <property type="entry name" value="Oligopep_ABC_C"/>
</dbReference>
<feature type="domain" description="ABC transporter" evidence="10">
    <location>
        <begin position="291"/>
        <end position="518"/>
    </location>
</feature>
<dbReference type="CDD" id="cd03257">
    <property type="entry name" value="ABC_NikE_OppD_transporters"/>
    <property type="match status" value="2"/>
</dbReference>
<dbReference type="PANTHER" id="PTHR43297">
    <property type="entry name" value="OLIGOPEPTIDE TRANSPORT ATP-BINDING PROTEIN APPD"/>
    <property type="match status" value="1"/>
</dbReference>
<gene>
    <name evidence="11" type="ORF">CARG_07270</name>
</gene>
<comment type="similarity">
    <text evidence="2">Belongs to the ABC transporter superfamily.</text>
</comment>
<feature type="domain" description="ABC transporter" evidence="10">
    <location>
        <begin position="1"/>
        <end position="243"/>
    </location>
</feature>
<keyword evidence="7" id="KW-0067">ATP-binding</keyword>